<evidence type="ECO:0000313" key="3">
    <source>
        <dbReference type="EMBL" id="CAD7637784.1"/>
    </source>
</evidence>
<keyword evidence="4" id="KW-1185">Reference proteome</keyword>
<dbReference type="OrthoDB" id="6516166at2759"/>
<feature type="compositionally biased region" description="Acidic residues" evidence="1">
    <location>
        <begin position="412"/>
        <end position="425"/>
    </location>
</feature>
<dbReference type="Proteomes" id="UP000728032">
    <property type="component" value="Unassembled WGS sequence"/>
</dbReference>
<feature type="compositionally biased region" description="Basic and acidic residues" evidence="1">
    <location>
        <begin position="447"/>
        <end position="457"/>
    </location>
</feature>
<dbReference type="EMBL" id="OC914956">
    <property type="protein sequence ID" value="CAD7637784.1"/>
    <property type="molecule type" value="Genomic_DNA"/>
</dbReference>
<dbReference type="AlphaFoldDB" id="A0A7R9LCI5"/>
<evidence type="ECO:0000313" key="4">
    <source>
        <dbReference type="Proteomes" id="UP000728032"/>
    </source>
</evidence>
<dbReference type="Pfam" id="PF15257">
    <property type="entry name" value="DUF4590"/>
    <property type="match status" value="1"/>
</dbReference>
<protein>
    <recommendedName>
        <fullName evidence="2">DUF4590 domain-containing protein</fullName>
    </recommendedName>
</protein>
<dbReference type="PANTHER" id="PTHR23034">
    <property type="entry name" value="GLUTAMATE-RICH PROTEIN 3"/>
    <property type="match status" value="1"/>
</dbReference>
<feature type="region of interest" description="Disordered" evidence="1">
    <location>
        <begin position="118"/>
        <end position="140"/>
    </location>
</feature>
<dbReference type="InterPro" id="IPR048257">
    <property type="entry name" value="DUF4590"/>
</dbReference>
<organism evidence="3">
    <name type="scientific">Oppiella nova</name>
    <dbReference type="NCBI Taxonomy" id="334625"/>
    <lineage>
        <taxon>Eukaryota</taxon>
        <taxon>Metazoa</taxon>
        <taxon>Ecdysozoa</taxon>
        <taxon>Arthropoda</taxon>
        <taxon>Chelicerata</taxon>
        <taxon>Arachnida</taxon>
        <taxon>Acari</taxon>
        <taxon>Acariformes</taxon>
        <taxon>Sarcoptiformes</taxon>
        <taxon>Oribatida</taxon>
        <taxon>Brachypylina</taxon>
        <taxon>Oppioidea</taxon>
        <taxon>Oppiidae</taxon>
        <taxon>Oppiella</taxon>
    </lineage>
</organism>
<reference evidence="3" key="1">
    <citation type="submission" date="2020-11" db="EMBL/GenBank/DDBJ databases">
        <authorList>
            <person name="Tran Van P."/>
        </authorList>
    </citation>
    <scope>NUCLEOTIDE SEQUENCE</scope>
</reference>
<feature type="region of interest" description="Disordered" evidence="1">
    <location>
        <begin position="356"/>
        <end position="385"/>
    </location>
</feature>
<dbReference type="PANTHER" id="PTHR23034:SF2">
    <property type="entry name" value="GLUTAMATE-RICH PROTEIN 3"/>
    <property type="match status" value="1"/>
</dbReference>
<sequence>MMWTVAALNKKYFDALGTYNSLNDPHLHQYFRKPKVRSHLIQVGLMTSEGKIIPEAVVRLRRLEDERRKQLHQLLTEVLEKGETNRLGLKRLHETRTLESEAKWELVQRAKIAFESQSNTTGLTTRTQSNDSKKSSSSTTTSMSWFRRVVQIKPKLFINNRRRVRVTALNRYERPKSSYGIRSSNKVKPDLQSEKELNEQFSDILSLDGLSLQDTDDEEYGGKRSGLWSSKKIKPSIITLRFNGLTNNCLTPRRIQISQQLYSGGNAITIFDRMVTPGENLTFGVRPHRDNPFSMTVLIDGIRDLRVSTCCEHKHKKGFKISHFTLIDVSGGKMCANCRKSANQMTKSLSTGAVSAYLPKEKSQNNGLQNEGPVVDNNDNHLSDSDVDDAEQTVIELEKRSSGTSSPVIADNNEEQYESEFETETPESVRMRSTSVSSDDSNAGHQEVIEVEVHNNP</sequence>
<dbReference type="InterPro" id="IPR027962">
    <property type="entry name" value="ERICH3"/>
</dbReference>
<evidence type="ECO:0000259" key="2">
    <source>
        <dbReference type="Pfam" id="PF15257"/>
    </source>
</evidence>
<dbReference type="EMBL" id="CAJPVJ010000131">
    <property type="protein sequence ID" value="CAG2161380.1"/>
    <property type="molecule type" value="Genomic_DNA"/>
</dbReference>
<accession>A0A7R9LCI5</accession>
<feature type="region of interest" description="Disordered" evidence="1">
    <location>
        <begin position="397"/>
        <end position="457"/>
    </location>
</feature>
<proteinExistence type="predicted"/>
<feature type="compositionally biased region" description="Polar residues" evidence="1">
    <location>
        <begin position="431"/>
        <end position="444"/>
    </location>
</feature>
<feature type="domain" description="DUF4590" evidence="2">
    <location>
        <begin position="254"/>
        <end position="347"/>
    </location>
</feature>
<gene>
    <name evidence="3" type="ORF">ONB1V03_LOCUS1018</name>
</gene>
<name>A0A7R9LCI5_9ACAR</name>
<feature type="compositionally biased region" description="Polar residues" evidence="1">
    <location>
        <begin position="118"/>
        <end position="130"/>
    </location>
</feature>
<evidence type="ECO:0000256" key="1">
    <source>
        <dbReference type="SAM" id="MobiDB-lite"/>
    </source>
</evidence>